<protein>
    <recommendedName>
        <fullName evidence="3">Terpenoid synthase</fullName>
    </recommendedName>
</protein>
<evidence type="ECO:0000313" key="2">
    <source>
        <dbReference type="Proteomes" id="UP000248817"/>
    </source>
</evidence>
<keyword evidence="2" id="KW-1185">Reference proteome</keyword>
<dbReference type="AlphaFoldDB" id="A0A2V5IPY7"/>
<dbReference type="EMBL" id="KZ825465">
    <property type="protein sequence ID" value="PYI36314.1"/>
    <property type="molecule type" value="Genomic_DNA"/>
</dbReference>
<dbReference type="InterPro" id="IPR008949">
    <property type="entry name" value="Isoprenoid_synthase_dom_sf"/>
</dbReference>
<sequence length="417" mass="47530">MDRTVSVSRSEQMHEKLCAEGDHSSLHRFNYCFDYIGDKAPYVHPPFLKLNAYLRTKATRARRQTLEENEAEANIMHNINSIDLHPRQAGLPWLTGYGVVRQNRFWREAQERYHSLLRAFAEDEMAQNTPFGSAITVADIAKKELKDASDKTSRYVPMLFPLGDMERTILAGEALALTLVFDEAYEIFGCDYEPSFLQSLMPPHNNKDLSPKTRLQERIWSTLEKMLECDHIYGNGGQDTIDTLVAYASRPKPPSRVYETMSDYYDFRYDDGGMGPTYAMIKLSIGSNVDFHDPKFTHFLRLIGEQTLGQNNIASFDKEKRRYLSGMFPGFEQSNGVMVIKRLLSLPTDDAAKAIAYAYQLETERQIDTELERMAVEGDLSHEEWKFVDAVLLMSVGNIMASITMSRYGGAAARLES</sequence>
<dbReference type="SUPFAM" id="SSF48576">
    <property type="entry name" value="Terpenoid synthases"/>
    <property type="match status" value="1"/>
</dbReference>
<accession>A0A2V5IPY7</accession>
<proteinExistence type="predicted"/>
<name>A0A2V5IPY7_9EURO</name>
<organism evidence="1 2">
    <name type="scientific">Aspergillus indologenus CBS 114.80</name>
    <dbReference type="NCBI Taxonomy" id="1450541"/>
    <lineage>
        <taxon>Eukaryota</taxon>
        <taxon>Fungi</taxon>
        <taxon>Dikarya</taxon>
        <taxon>Ascomycota</taxon>
        <taxon>Pezizomycotina</taxon>
        <taxon>Eurotiomycetes</taxon>
        <taxon>Eurotiomycetidae</taxon>
        <taxon>Eurotiales</taxon>
        <taxon>Aspergillaceae</taxon>
        <taxon>Aspergillus</taxon>
        <taxon>Aspergillus subgen. Circumdati</taxon>
    </lineage>
</organism>
<evidence type="ECO:0008006" key="3">
    <source>
        <dbReference type="Google" id="ProtNLM"/>
    </source>
</evidence>
<gene>
    <name evidence="1" type="ORF">BP00DRAFT_421652</name>
</gene>
<dbReference type="Proteomes" id="UP000248817">
    <property type="component" value="Unassembled WGS sequence"/>
</dbReference>
<reference evidence="1 2" key="1">
    <citation type="submission" date="2018-02" db="EMBL/GenBank/DDBJ databases">
        <title>The genomes of Aspergillus section Nigri reveals drivers in fungal speciation.</title>
        <authorList>
            <consortium name="DOE Joint Genome Institute"/>
            <person name="Vesth T.C."/>
            <person name="Nybo J."/>
            <person name="Theobald S."/>
            <person name="Brandl J."/>
            <person name="Frisvad J.C."/>
            <person name="Nielsen K.F."/>
            <person name="Lyhne E.K."/>
            <person name="Kogle M.E."/>
            <person name="Kuo A."/>
            <person name="Riley R."/>
            <person name="Clum A."/>
            <person name="Nolan M."/>
            <person name="Lipzen A."/>
            <person name="Salamov A."/>
            <person name="Henrissat B."/>
            <person name="Wiebenga A."/>
            <person name="De vries R.P."/>
            <person name="Grigoriev I.V."/>
            <person name="Mortensen U.H."/>
            <person name="Andersen M.R."/>
            <person name="Baker S.E."/>
        </authorList>
    </citation>
    <scope>NUCLEOTIDE SEQUENCE [LARGE SCALE GENOMIC DNA]</scope>
    <source>
        <strain evidence="1 2">CBS 114.80</strain>
    </source>
</reference>
<dbReference type="Gene3D" id="1.10.600.10">
    <property type="entry name" value="Farnesyl Diphosphate Synthase"/>
    <property type="match status" value="1"/>
</dbReference>
<evidence type="ECO:0000313" key="1">
    <source>
        <dbReference type="EMBL" id="PYI36314.1"/>
    </source>
</evidence>